<reference evidence="1" key="1">
    <citation type="submission" date="2018-02" db="EMBL/GenBank/DDBJ databases">
        <title>Rhizophora mucronata_Transcriptome.</title>
        <authorList>
            <person name="Meera S.P."/>
            <person name="Sreeshan A."/>
            <person name="Augustine A."/>
        </authorList>
    </citation>
    <scope>NUCLEOTIDE SEQUENCE</scope>
    <source>
        <tissue evidence="1">Leaf</tissue>
    </source>
</reference>
<sequence length="63" mass="7476">MQCSTNIMLNLRILINFIDAWHRTPEERTMHNTDVQRIIEYFCVHEQEQKQLQPMSGKSSVGK</sequence>
<dbReference type="EMBL" id="GGEC01012877">
    <property type="protein sequence ID" value="MBW93360.1"/>
    <property type="molecule type" value="Transcribed_RNA"/>
</dbReference>
<protein>
    <submittedName>
        <fullName evidence="1">Uncharacterized protein</fullName>
    </submittedName>
</protein>
<organism evidence="1">
    <name type="scientific">Rhizophora mucronata</name>
    <name type="common">Asiatic mangrove</name>
    <dbReference type="NCBI Taxonomy" id="61149"/>
    <lineage>
        <taxon>Eukaryota</taxon>
        <taxon>Viridiplantae</taxon>
        <taxon>Streptophyta</taxon>
        <taxon>Embryophyta</taxon>
        <taxon>Tracheophyta</taxon>
        <taxon>Spermatophyta</taxon>
        <taxon>Magnoliopsida</taxon>
        <taxon>eudicotyledons</taxon>
        <taxon>Gunneridae</taxon>
        <taxon>Pentapetalae</taxon>
        <taxon>rosids</taxon>
        <taxon>fabids</taxon>
        <taxon>Malpighiales</taxon>
        <taxon>Rhizophoraceae</taxon>
        <taxon>Rhizophora</taxon>
    </lineage>
</organism>
<accession>A0A2P2JIR3</accession>
<proteinExistence type="predicted"/>
<dbReference type="AlphaFoldDB" id="A0A2P2JIR3"/>
<evidence type="ECO:0000313" key="1">
    <source>
        <dbReference type="EMBL" id="MBW93360.1"/>
    </source>
</evidence>
<name>A0A2P2JIR3_RHIMU</name>